<dbReference type="GO" id="GO:0015297">
    <property type="term" value="F:antiporter activity"/>
    <property type="evidence" value="ECO:0007669"/>
    <property type="project" value="UniProtKB-KW"/>
</dbReference>
<dbReference type="InterPro" id="IPR048279">
    <property type="entry name" value="MdtK-like"/>
</dbReference>
<feature type="transmembrane region" description="Helical" evidence="10">
    <location>
        <begin position="158"/>
        <end position="180"/>
    </location>
</feature>
<evidence type="ECO:0000256" key="6">
    <source>
        <dbReference type="ARBA" id="ARBA00022989"/>
    </source>
</evidence>
<evidence type="ECO:0000256" key="8">
    <source>
        <dbReference type="ARBA" id="ARBA00023136"/>
    </source>
</evidence>
<feature type="transmembrane region" description="Helical" evidence="10">
    <location>
        <begin position="411"/>
        <end position="436"/>
    </location>
</feature>
<feature type="transmembrane region" description="Helical" evidence="10">
    <location>
        <begin position="387"/>
        <end position="405"/>
    </location>
</feature>
<gene>
    <name evidence="11" type="ORF">FPL22_10645</name>
</gene>
<evidence type="ECO:0000313" key="11">
    <source>
        <dbReference type="EMBL" id="TSJ76580.1"/>
    </source>
</evidence>
<evidence type="ECO:0000256" key="2">
    <source>
        <dbReference type="ARBA" id="ARBA00022448"/>
    </source>
</evidence>
<feature type="transmembrane region" description="Helical" evidence="10">
    <location>
        <begin position="125"/>
        <end position="146"/>
    </location>
</feature>
<dbReference type="NCBIfam" id="TIGR00797">
    <property type="entry name" value="matE"/>
    <property type="match status" value="1"/>
</dbReference>
<keyword evidence="8 10" id="KW-0472">Membrane</keyword>
<dbReference type="GO" id="GO:0006811">
    <property type="term" value="P:monoatomic ion transport"/>
    <property type="evidence" value="ECO:0007669"/>
    <property type="project" value="UniProtKB-KW"/>
</dbReference>
<keyword evidence="5 10" id="KW-0812">Transmembrane</keyword>
<dbReference type="AlphaFoldDB" id="A0A556QIW2"/>
<comment type="caution">
    <text evidence="11">The sequence shown here is derived from an EMBL/GenBank/DDBJ whole genome shotgun (WGS) entry which is preliminary data.</text>
</comment>
<keyword evidence="4" id="KW-1003">Cell membrane</keyword>
<evidence type="ECO:0000256" key="10">
    <source>
        <dbReference type="SAM" id="Phobius"/>
    </source>
</evidence>
<dbReference type="GO" id="GO:0005886">
    <property type="term" value="C:plasma membrane"/>
    <property type="evidence" value="ECO:0007669"/>
    <property type="project" value="UniProtKB-SubCell"/>
</dbReference>
<feature type="transmembrane region" description="Helical" evidence="10">
    <location>
        <begin position="315"/>
        <end position="336"/>
    </location>
</feature>
<dbReference type="PIRSF" id="PIRSF006603">
    <property type="entry name" value="DinF"/>
    <property type="match status" value="1"/>
</dbReference>
<protein>
    <recommendedName>
        <fullName evidence="9">Multidrug-efflux transporter</fullName>
    </recommendedName>
</protein>
<dbReference type="InterPro" id="IPR050222">
    <property type="entry name" value="MATE_MdtK"/>
</dbReference>
<accession>A0A556QIW2</accession>
<organism evidence="11 12">
    <name type="scientific">Rariglobus hedericola</name>
    <dbReference type="NCBI Taxonomy" id="2597822"/>
    <lineage>
        <taxon>Bacteria</taxon>
        <taxon>Pseudomonadati</taxon>
        <taxon>Verrucomicrobiota</taxon>
        <taxon>Opitutia</taxon>
        <taxon>Opitutales</taxon>
        <taxon>Opitutaceae</taxon>
        <taxon>Rariglobus</taxon>
    </lineage>
</organism>
<feature type="transmembrane region" description="Helical" evidence="10">
    <location>
        <begin position="12"/>
        <end position="28"/>
    </location>
</feature>
<feature type="transmembrane region" description="Helical" evidence="10">
    <location>
        <begin position="186"/>
        <end position="211"/>
    </location>
</feature>
<keyword evidence="2" id="KW-0813">Transport</keyword>
<dbReference type="PANTHER" id="PTHR43298">
    <property type="entry name" value="MULTIDRUG RESISTANCE PROTEIN NORM-RELATED"/>
    <property type="match status" value="1"/>
</dbReference>
<keyword evidence="7" id="KW-0406">Ion transport</keyword>
<dbReference type="PANTHER" id="PTHR43298:SF2">
    <property type="entry name" value="FMN_FAD EXPORTER YEEO-RELATED"/>
    <property type="match status" value="1"/>
</dbReference>
<evidence type="ECO:0000256" key="7">
    <source>
        <dbReference type="ARBA" id="ARBA00023065"/>
    </source>
</evidence>
<evidence type="ECO:0000256" key="9">
    <source>
        <dbReference type="ARBA" id="ARBA00031636"/>
    </source>
</evidence>
<dbReference type="Proteomes" id="UP000315648">
    <property type="component" value="Unassembled WGS sequence"/>
</dbReference>
<keyword evidence="6 10" id="KW-1133">Transmembrane helix</keyword>
<evidence type="ECO:0000256" key="4">
    <source>
        <dbReference type="ARBA" id="ARBA00022475"/>
    </source>
</evidence>
<dbReference type="GO" id="GO:0042910">
    <property type="term" value="F:xenobiotic transmembrane transporter activity"/>
    <property type="evidence" value="ECO:0007669"/>
    <property type="project" value="InterPro"/>
</dbReference>
<sequence>MSVYFREARATLRLALPIIVGQVSQMLMGVTDSVMIGRLGAVPLAASAFASGVFSVFFVVGLGLLLPVAVLVSREHGASDDQAGARWLQHGVALGVIAGLVEFALMLGLMGWFHRLGQPPEVLAAVNPFYVLITASILPTLVFQVFRQFAEALGRPWVPMFIMLGGVALNVVLNWVLIYGHWGAPALGLAGAGWATLASRVIVVVAIILWLRRATGFRSAWPDTWWRGLQARRFREMLVIGVPAAVMLFFEVGAFMMAALMMGWIGAEALAAHQIALSCAAFMFMFPLGISMAVGMRVGKAVGEGRHELLRPIATGGLVTAIAIMSVSAIGFAVFGPWLAGGFVNDPGVVALAAKLLVVAAIFQLFDGAQVIGSGALRGLADVRVPATISFIAYWLLAIPGGYLLGLHTSLGAVGIWVGLAVGLAIAAVLLAARFLRLTK</sequence>
<feature type="transmembrane region" description="Helical" evidence="10">
    <location>
        <begin position="237"/>
        <end position="265"/>
    </location>
</feature>
<name>A0A556QIW2_9BACT</name>
<dbReference type="RefSeq" id="WP_144230337.1">
    <property type="nucleotide sequence ID" value="NZ_CBCRVV010000004.1"/>
</dbReference>
<evidence type="ECO:0000313" key="12">
    <source>
        <dbReference type="Proteomes" id="UP000315648"/>
    </source>
</evidence>
<dbReference type="CDD" id="cd13131">
    <property type="entry name" value="MATE_NorM_like"/>
    <property type="match status" value="1"/>
</dbReference>
<dbReference type="InterPro" id="IPR002528">
    <property type="entry name" value="MATE_fam"/>
</dbReference>
<evidence type="ECO:0000256" key="5">
    <source>
        <dbReference type="ARBA" id="ARBA00022692"/>
    </source>
</evidence>
<feature type="transmembrane region" description="Helical" evidence="10">
    <location>
        <begin position="348"/>
        <end position="366"/>
    </location>
</feature>
<dbReference type="OrthoDB" id="9780160at2"/>
<keyword evidence="12" id="KW-1185">Reference proteome</keyword>
<keyword evidence="3" id="KW-0050">Antiport</keyword>
<feature type="transmembrane region" description="Helical" evidence="10">
    <location>
        <begin position="92"/>
        <end position="113"/>
    </location>
</feature>
<evidence type="ECO:0000256" key="3">
    <source>
        <dbReference type="ARBA" id="ARBA00022449"/>
    </source>
</evidence>
<proteinExistence type="predicted"/>
<comment type="subcellular location">
    <subcellularLocation>
        <location evidence="1">Cell membrane</location>
        <topology evidence="1">Multi-pass membrane protein</topology>
    </subcellularLocation>
</comment>
<evidence type="ECO:0000256" key="1">
    <source>
        <dbReference type="ARBA" id="ARBA00004651"/>
    </source>
</evidence>
<dbReference type="Pfam" id="PF01554">
    <property type="entry name" value="MatE"/>
    <property type="match status" value="2"/>
</dbReference>
<dbReference type="EMBL" id="VMBG01000002">
    <property type="protein sequence ID" value="TSJ76580.1"/>
    <property type="molecule type" value="Genomic_DNA"/>
</dbReference>
<feature type="transmembrane region" description="Helical" evidence="10">
    <location>
        <begin position="48"/>
        <end position="72"/>
    </location>
</feature>
<reference evidence="11 12" key="1">
    <citation type="submission" date="2019-07" db="EMBL/GenBank/DDBJ databases">
        <title>Description of 53C-WASEF.</title>
        <authorList>
            <person name="Pitt A."/>
            <person name="Hahn M.W."/>
        </authorList>
    </citation>
    <scope>NUCLEOTIDE SEQUENCE [LARGE SCALE GENOMIC DNA]</scope>
    <source>
        <strain evidence="11 12">53C-WASEF</strain>
    </source>
</reference>
<feature type="transmembrane region" description="Helical" evidence="10">
    <location>
        <begin position="271"/>
        <end position="294"/>
    </location>
</feature>